<feature type="transmembrane region" description="Helical" evidence="5">
    <location>
        <begin position="245"/>
        <end position="265"/>
    </location>
</feature>
<dbReference type="InterPro" id="IPR047817">
    <property type="entry name" value="ABC2_TM_bact-type"/>
</dbReference>
<keyword evidence="4 5" id="KW-0472">Membrane</keyword>
<keyword evidence="2 5" id="KW-0812">Transmembrane</keyword>
<dbReference type="EMBL" id="CP016268">
    <property type="protein sequence ID" value="ANO51154.1"/>
    <property type="molecule type" value="Genomic_DNA"/>
</dbReference>
<dbReference type="AlphaFoldDB" id="A0A193LFJ5"/>
<evidence type="ECO:0000256" key="1">
    <source>
        <dbReference type="ARBA" id="ARBA00004141"/>
    </source>
</evidence>
<evidence type="ECO:0000313" key="7">
    <source>
        <dbReference type="EMBL" id="ANO51154.1"/>
    </source>
</evidence>
<evidence type="ECO:0000256" key="5">
    <source>
        <dbReference type="SAM" id="Phobius"/>
    </source>
</evidence>
<sequence>MRNALFLAWHDLRHQLKQGETLLWLFIMPPIFFYFIGTVTGGFASSVSGSEATPVAVIAEQQGYLREQLDRRLRENEFAPDWYENVDSANLDGSAPSRMLLIEPAMTEAIVRGEPVGIRYDTRASALTRDFEAIRIQRSLYTALADIVVAGAMGPPGLSQRSLDALNGTPRVWTLEVTSAGKRISIPSGFEQAIPGILVMFTLLVLLTSGASLLAIERSQGLLRRLAYAPVTRAEIVAGKWIGRMGLASVQIVAALIVGTWLFAMHWGPDFVMVLLVLVAWAAFCASAGLLLGCLARTPGQAAGLGALLANLLAALGGCWWPIEITPAWMQTLQKLLPTGWAMDALHQLVSFEAGPVAVIPHIIALLVGAMLVSLLAVRRFRYE</sequence>
<organism evidence="7 8">
    <name type="scientific">Woeseia oceani</name>
    <dbReference type="NCBI Taxonomy" id="1548547"/>
    <lineage>
        <taxon>Bacteria</taxon>
        <taxon>Pseudomonadati</taxon>
        <taxon>Pseudomonadota</taxon>
        <taxon>Gammaproteobacteria</taxon>
        <taxon>Woeseiales</taxon>
        <taxon>Woeseiaceae</taxon>
        <taxon>Woeseia</taxon>
    </lineage>
</organism>
<feature type="domain" description="ABC transmembrane type-2" evidence="6">
    <location>
        <begin position="156"/>
        <end position="384"/>
    </location>
</feature>
<dbReference type="STRING" id="1548547.BA177_08005"/>
<evidence type="ECO:0000313" key="8">
    <source>
        <dbReference type="Proteomes" id="UP000092695"/>
    </source>
</evidence>
<protein>
    <recommendedName>
        <fullName evidence="6">ABC transmembrane type-2 domain-containing protein</fullName>
    </recommendedName>
</protein>
<accession>A0A193LFJ5</accession>
<comment type="subcellular location">
    <subcellularLocation>
        <location evidence="1">Membrane</location>
        <topology evidence="1">Multi-pass membrane protein</topology>
    </subcellularLocation>
</comment>
<keyword evidence="3 5" id="KW-1133">Transmembrane helix</keyword>
<feature type="transmembrane region" description="Helical" evidence="5">
    <location>
        <begin position="193"/>
        <end position="216"/>
    </location>
</feature>
<feature type="transmembrane region" description="Helical" evidence="5">
    <location>
        <begin position="21"/>
        <end position="44"/>
    </location>
</feature>
<keyword evidence="8" id="KW-1185">Reference proteome</keyword>
<dbReference type="KEGG" id="woc:BA177_08005"/>
<name>A0A193LFJ5_9GAMM</name>
<feature type="transmembrane region" description="Helical" evidence="5">
    <location>
        <begin position="359"/>
        <end position="378"/>
    </location>
</feature>
<gene>
    <name evidence="7" type="ORF">BA177_08005</name>
</gene>
<dbReference type="Pfam" id="PF12698">
    <property type="entry name" value="ABC2_membrane_3"/>
    <property type="match status" value="1"/>
</dbReference>
<evidence type="ECO:0000256" key="2">
    <source>
        <dbReference type="ARBA" id="ARBA00022692"/>
    </source>
</evidence>
<dbReference type="Proteomes" id="UP000092695">
    <property type="component" value="Chromosome"/>
</dbReference>
<dbReference type="GO" id="GO:0016020">
    <property type="term" value="C:membrane"/>
    <property type="evidence" value="ECO:0007669"/>
    <property type="project" value="UniProtKB-SubCell"/>
</dbReference>
<dbReference type="RefSeq" id="WP_068615192.1">
    <property type="nucleotide sequence ID" value="NZ_CP016268.1"/>
</dbReference>
<feature type="transmembrane region" description="Helical" evidence="5">
    <location>
        <begin position="271"/>
        <end position="295"/>
    </location>
</feature>
<dbReference type="PROSITE" id="PS51012">
    <property type="entry name" value="ABC_TM2"/>
    <property type="match status" value="1"/>
</dbReference>
<dbReference type="GO" id="GO:0140359">
    <property type="term" value="F:ABC-type transporter activity"/>
    <property type="evidence" value="ECO:0007669"/>
    <property type="project" value="InterPro"/>
</dbReference>
<reference evidence="7 8" key="1">
    <citation type="submission" date="2016-06" db="EMBL/GenBank/DDBJ databases">
        <title>Complete genome sequence of a deep-branching marine Gamma Proteobacterium Woeseia oceani type strain XK5.</title>
        <authorList>
            <person name="Mu D."/>
            <person name="Du Z."/>
        </authorList>
    </citation>
    <scope>NUCLEOTIDE SEQUENCE [LARGE SCALE GENOMIC DNA]</scope>
    <source>
        <strain evidence="7 8">XK5</strain>
    </source>
</reference>
<evidence type="ECO:0000256" key="3">
    <source>
        <dbReference type="ARBA" id="ARBA00022989"/>
    </source>
</evidence>
<dbReference type="PANTHER" id="PTHR43027">
    <property type="entry name" value="DOXORUBICIN RESISTANCE ABC TRANSPORTER PERMEASE PROTEIN DRRC-RELATED"/>
    <property type="match status" value="1"/>
</dbReference>
<proteinExistence type="predicted"/>
<dbReference type="PANTHER" id="PTHR43027:SF1">
    <property type="entry name" value="DOXORUBICIN RESISTANCE ABC TRANSPORTER PERMEASE PROTEIN DRRC-RELATED"/>
    <property type="match status" value="1"/>
</dbReference>
<dbReference type="InterPro" id="IPR052902">
    <property type="entry name" value="ABC-2_transporter"/>
</dbReference>
<evidence type="ECO:0000259" key="6">
    <source>
        <dbReference type="PROSITE" id="PS51012"/>
    </source>
</evidence>
<dbReference type="InterPro" id="IPR013525">
    <property type="entry name" value="ABC2_TM"/>
</dbReference>
<feature type="transmembrane region" description="Helical" evidence="5">
    <location>
        <begin position="302"/>
        <end position="323"/>
    </location>
</feature>
<evidence type="ECO:0000256" key="4">
    <source>
        <dbReference type="ARBA" id="ARBA00023136"/>
    </source>
</evidence>